<dbReference type="HAMAP" id="MF_00088">
    <property type="entry name" value="KhpA"/>
    <property type="match status" value="1"/>
</dbReference>
<dbReference type="InterPro" id="IPR015946">
    <property type="entry name" value="KH_dom-like_a/b"/>
</dbReference>
<evidence type="ECO:0000256" key="2">
    <source>
        <dbReference type="ARBA" id="ARBA00022884"/>
    </source>
</evidence>
<dbReference type="InterPro" id="IPR020627">
    <property type="entry name" value="KhpA"/>
</dbReference>
<organism evidence="4 5">
    <name type="scientific">Paraconexibacter antarcticus</name>
    <dbReference type="NCBI Taxonomy" id="2949664"/>
    <lineage>
        <taxon>Bacteria</taxon>
        <taxon>Bacillati</taxon>
        <taxon>Actinomycetota</taxon>
        <taxon>Thermoleophilia</taxon>
        <taxon>Solirubrobacterales</taxon>
        <taxon>Paraconexibacteraceae</taxon>
        <taxon>Paraconexibacter</taxon>
    </lineage>
</organism>
<dbReference type="Proteomes" id="UP001056035">
    <property type="component" value="Chromosome"/>
</dbReference>
<keyword evidence="1 3" id="KW-0963">Cytoplasm</keyword>
<evidence type="ECO:0000313" key="5">
    <source>
        <dbReference type="Proteomes" id="UP001056035"/>
    </source>
</evidence>
<dbReference type="PANTHER" id="PTHR34654">
    <property type="entry name" value="UPF0109 PROTEIN SCO5592"/>
    <property type="match status" value="1"/>
</dbReference>
<evidence type="ECO:0000256" key="3">
    <source>
        <dbReference type="HAMAP-Rule" id="MF_00088"/>
    </source>
</evidence>
<sequence length="77" mass="8541">MEELLEHLARQLVDDPEQVAVERFDEEDGTIVLELSVGPDDYGRVIGRGGRTANALRTVLKASAVPQQRRVLVDIVD</sequence>
<comment type="function">
    <text evidence="3">A probable RNA-binding protein.</text>
</comment>
<name>A0ABY5DPF7_9ACTN</name>
<keyword evidence="2 3" id="KW-0694">RNA-binding</keyword>
<dbReference type="PANTHER" id="PTHR34654:SF1">
    <property type="entry name" value="RNA-BINDING PROTEIN KHPA"/>
    <property type="match status" value="1"/>
</dbReference>
<dbReference type="Pfam" id="PF13083">
    <property type="entry name" value="KH_KhpA-B"/>
    <property type="match status" value="1"/>
</dbReference>
<comment type="subcellular location">
    <subcellularLocation>
        <location evidence="3">Cytoplasm</location>
    </subcellularLocation>
</comment>
<accession>A0ABY5DPF7</accession>
<dbReference type="SUPFAM" id="SSF54814">
    <property type="entry name" value="Prokaryotic type KH domain (KH-domain type II)"/>
    <property type="match status" value="1"/>
</dbReference>
<dbReference type="RefSeq" id="WP_254569822.1">
    <property type="nucleotide sequence ID" value="NZ_CP098502.1"/>
</dbReference>
<evidence type="ECO:0000313" key="4">
    <source>
        <dbReference type="EMBL" id="UTI63088.1"/>
    </source>
</evidence>
<dbReference type="Gene3D" id="3.30.300.20">
    <property type="match status" value="1"/>
</dbReference>
<reference evidence="4 5" key="1">
    <citation type="submission" date="2022-06" db="EMBL/GenBank/DDBJ databases">
        <title>Paraconexibacter antarcticus.</title>
        <authorList>
            <person name="Kim C.S."/>
        </authorList>
    </citation>
    <scope>NUCLEOTIDE SEQUENCE [LARGE SCALE GENOMIC DNA]</scope>
    <source>
        <strain evidence="4 5">02-257</strain>
    </source>
</reference>
<dbReference type="EMBL" id="CP098502">
    <property type="protein sequence ID" value="UTI63088.1"/>
    <property type="molecule type" value="Genomic_DNA"/>
</dbReference>
<keyword evidence="5" id="KW-1185">Reference proteome</keyword>
<dbReference type="InterPro" id="IPR009019">
    <property type="entry name" value="KH_sf_prok-type"/>
</dbReference>
<evidence type="ECO:0000256" key="1">
    <source>
        <dbReference type="ARBA" id="ARBA00022490"/>
    </source>
</evidence>
<dbReference type="CDD" id="cd22533">
    <property type="entry name" value="KH-II_YlqC-like"/>
    <property type="match status" value="1"/>
</dbReference>
<protein>
    <recommendedName>
        <fullName evidence="3">RNA-binding protein KhpA</fullName>
    </recommendedName>
    <alternativeName>
        <fullName evidence="3">KH-domain protein A</fullName>
    </alternativeName>
</protein>
<comment type="similarity">
    <text evidence="3">Belongs to the KhpA RNA-binding protein family.</text>
</comment>
<dbReference type="PROSITE" id="PS50084">
    <property type="entry name" value="KH_TYPE_1"/>
    <property type="match status" value="1"/>
</dbReference>
<proteinExistence type="inferred from homology"/>
<gene>
    <name evidence="3" type="primary">khpA</name>
    <name evidence="4" type="ORF">NBH00_17190</name>
</gene>